<evidence type="ECO:0000256" key="8">
    <source>
        <dbReference type="SAM" id="MobiDB-lite"/>
    </source>
</evidence>
<dbReference type="GO" id="GO:0005789">
    <property type="term" value="C:endoplasmic reticulum membrane"/>
    <property type="evidence" value="ECO:0007669"/>
    <property type="project" value="TreeGrafter"/>
</dbReference>
<keyword evidence="5 9" id="KW-0812">Transmembrane</keyword>
<evidence type="ECO:0000313" key="10">
    <source>
        <dbReference type="Proteomes" id="UP000050741"/>
    </source>
</evidence>
<feature type="compositionally biased region" description="Polar residues" evidence="8">
    <location>
        <begin position="471"/>
        <end position="481"/>
    </location>
</feature>
<dbReference type="Proteomes" id="UP000050741">
    <property type="component" value="Unassembled WGS sequence"/>
</dbReference>
<proteinExistence type="inferred from homology"/>
<feature type="region of interest" description="Disordered" evidence="8">
    <location>
        <begin position="469"/>
        <end position="492"/>
    </location>
</feature>
<feature type="transmembrane region" description="Helical" evidence="9">
    <location>
        <begin position="33"/>
        <end position="53"/>
    </location>
</feature>
<evidence type="ECO:0000256" key="3">
    <source>
        <dbReference type="ARBA" id="ARBA00022448"/>
    </source>
</evidence>
<name>A0A183BZB8_GLOPA</name>
<feature type="transmembrane region" description="Helical" evidence="9">
    <location>
        <begin position="65"/>
        <end position="88"/>
    </location>
</feature>
<feature type="transmembrane region" description="Helical" evidence="9">
    <location>
        <begin position="148"/>
        <end position="169"/>
    </location>
</feature>
<reference evidence="11" key="2">
    <citation type="submission" date="2016-06" db="UniProtKB">
        <authorList>
            <consortium name="WormBaseParasite"/>
        </authorList>
    </citation>
    <scope>IDENTIFICATION</scope>
</reference>
<accession>A0A183BZB8</accession>
<sequence length="719" mass="80623">MGLLDPVELFLQYNRRRNAQQTRLAHPSHSSRSPLFCSWPCVYLQIVIIFFVVNVSNNRVLGFDLPFPLIIVFRSSTLIANVLLTWLLQNRTFSLGRVCSVLLVSVGIALFTLFTHRQRAVGLGRSEDGSDLTDQSPLLSSTMAGQRLSFTLGILVLSVSSFASAYLGIVQERVFMRYGKHPEEMMFTVHFLSLPLFAFVANEIQSDFAEYVEKSLPVDLFIAKVPNNFLSLAAILILQLICVRSVYRLAAETTSLQVSMTLALRKFLNIIFSVIIFKNEFGMGHAIATEAPRIVHTYVSAKGLPAIVLSSGDAFVYSLPLQSWLSFLVDHELIASKLCSMQLVAKTLPDGLIAALLRASKTEKPSSFVPQRAEMAAAKEESELEMLLRMTRELDSWEEYRFLTAIYVQLLLSRGKRAKLVEFLEELRSLSQTHSELPFSKIAADLSPLIVKEGGIDAERLLNFVGKGTEKTSNAPLSPSRANPPDEQIAQKWPNVPTSKANCSFEGSSSHNGSATTYEKYEEEQQRLPPLPELNLESTSKLRQVPQLCHLQNIAKLELPVPQPQKELELRLKLGFGAQIDRIIVQNSLSNKRTLKSARIIAKFGRETKWCHTVPSPALLIKSNRFWTVLFLEDKTFIVLHSQSGRVSCSLRNQSALALLELRDNFCLAVSTETVAQVWDLQRSRSIFRTSIRSLFGYTTGRRSVSRTALGSFKDEWEA</sequence>
<comment type="subcellular location">
    <subcellularLocation>
        <location evidence="1">Endomembrane system</location>
        <topology evidence="1">Multi-pass membrane protein</topology>
    </subcellularLocation>
</comment>
<keyword evidence="7 9" id="KW-0472">Membrane</keyword>
<dbReference type="GO" id="GO:0006338">
    <property type="term" value="P:chromatin remodeling"/>
    <property type="evidence" value="ECO:0007669"/>
    <property type="project" value="InterPro"/>
</dbReference>
<keyword evidence="6 9" id="KW-1133">Transmembrane helix</keyword>
<evidence type="ECO:0000256" key="7">
    <source>
        <dbReference type="ARBA" id="ARBA00023136"/>
    </source>
</evidence>
<dbReference type="WBParaSite" id="GPLIN_000595900">
    <property type="protein sequence ID" value="GPLIN_000595900"/>
    <property type="gene ID" value="GPLIN_000595900"/>
</dbReference>
<comment type="similarity">
    <text evidence="2">Belongs to the nucleotide-sugar transporter family. SLC35B subfamily.</text>
</comment>
<feature type="transmembrane region" description="Helical" evidence="9">
    <location>
        <begin position="95"/>
        <end position="114"/>
    </location>
</feature>
<dbReference type="AlphaFoldDB" id="A0A183BZB8"/>
<dbReference type="GO" id="GO:0005462">
    <property type="term" value="F:UDP-N-acetylglucosamine transmembrane transporter activity"/>
    <property type="evidence" value="ECO:0007669"/>
    <property type="project" value="TreeGrafter"/>
</dbReference>
<protein>
    <submittedName>
        <fullName evidence="11">Hira domain-containing protein</fullName>
    </submittedName>
</protein>
<dbReference type="PANTHER" id="PTHR10778:SF4">
    <property type="entry name" value="NUCLEOTIDE SUGAR TRANSPORTER SLC35B4"/>
    <property type="match status" value="1"/>
</dbReference>
<dbReference type="GO" id="GO:0000139">
    <property type="term" value="C:Golgi membrane"/>
    <property type="evidence" value="ECO:0007669"/>
    <property type="project" value="TreeGrafter"/>
</dbReference>
<evidence type="ECO:0000313" key="11">
    <source>
        <dbReference type="WBParaSite" id="GPLIN_000595900"/>
    </source>
</evidence>
<keyword evidence="3" id="KW-0813">Transport</keyword>
<dbReference type="InterPro" id="IPR013657">
    <property type="entry name" value="SCL35B1-4/HUT1"/>
</dbReference>
<evidence type="ECO:0000256" key="6">
    <source>
        <dbReference type="ARBA" id="ARBA00022989"/>
    </source>
</evidence>
<evidence type="ECO:0000256" key="9">
    <source>
        <dbReference type="SAM" id="Phobius"/>
    </source>
</evidence>
<reference evidence="10" key="1">
    <citation type="submission" date="2014-05" db="EMBL/GenBank/DDBJ databases">
        <title>The genome and life-stage specific transcriptomes of Globodera pallida elucidate key aspects of plant parasitism by a cyst nematode.</title>
        <authorList>
            <person name="Cotton J.A."/>
            <person name="Lilley C.J."/>
            <person name="Jones L.M."/>
            <person name="Kikuchi T."/>
            <person name="Reid A.J."/>
            <person name="Thorpe P."/>
            <person name="Tsai I.J."/>
            <person name="Beasley H."/>
            <person name="Blok V."/>
            <person name="Cock P.J.A."/>
            <person name="Van den Akker S.E."/>
            <person name="Holroyd N."/>
            <person name="Hunt M."/>
            <person name="Mantelin S."/>
            <person name="Naghra H."/>
            <person name="Pain A."/>
            <person name="Palomares-Rius J.E."/>
            <person name="Zarowiecki M."/>
            <person name="Berriman M."/>
            <person name="Jones J.T."/>
            <person name="Urwin P.E."/>
        </authorList>
    </citation>
    <scope>NUCLEOTIDE SEQUENCE [LARGE SCALE GENOMIC DNA]</scope>
    <source>
        <strain evidence="10">Lindley</strain>
    </source>
</reference>
<evidence type="ECO:0000256" key="4">
    <source>
        <dbReference type="ARBA" id="ARBA00022597"/>
    </source>
</evidence>
<keyword evidence="4" id="KW-0762">Sugar transport</keyword>
<dbReference type="GO" id="GO:0006355">
    <property type="term" value="P:regulation of DNA-templated transcription"/>
    <property type="evidence" value="ECO:0007669"/>
    <property type="project" value="InterPro"/>
</dbReference>
<evidence type="ECO:0000256" key="5">
    <source>
        <dbReference type="ARBA" id="ARBA00022692"/>
    </source>
</evidence>
<dbReference type="PANTHER" id="PTHR10778">
    <property type="entry name" value="SOLUTE CARRIER FAMILY 35 MEMBER B"/>
    <property type="match status" value="1"/>
</dbReference>
<evidence type="ECO:0000256" key="2">
    <source>
        <dbReference type="ARBA" id="ARBA00010694"/>
    </source>
</evidence>
<evidence type="ECO:0000256" key="1">
    <source>
        <dbReference type="ARBA" id="ARBA00004127"/>
    </source>
</evidence>
<dbReference type="GO" id="GO:0005464">
    <property type="term" value="F:UDP-xylose transmembrane transporter activity"/>
    <property type="evidence" value="ECO:0007669"/>
    <property type="project" value="TreeGrafter"/>
</dbReference>
<dbReference type="Pfam" id="PF08449">
    <property type="entry name" value="UAA"/>
    <property type="match status" value="1"/>
</dbReference>
<organism evidence="10 11">
    <name type="scientific">Globodera pallida</name>
    <name type="common">Potato cyst nematode worm</name>
    <name type="synonym">Heterodera pallida</name>
    <dbReference type="NCBI Taxonomy" id="36090"/>
    <lineage>
        <taxon>Eukaryota</taxon>
        <taxon>Metazoa</taxon>
        <taxon>Ecdysozoa</taxon>
        <taxon>Nematoda</taxon>
        <taxon>Chromadorea</taxon>
        <taxon>Rhabditida</taxon>
        <taxon>Tylenchina</taxon>
        <taxon>Tylenchomorpha</taxon>
        <taxon>Tylenchoidea</taxon>
        <taxon>Heteroderidae</taxon>
        <taxon>Heteroderinae</taxon>
        <taxon>Globodera</taxon>
    </lineage>
</organism>
<keyword evidence="10" id="KW-1185">Reference proteome</keyword>